<dbReference type="AlphaFoldDB" id="X6MRU5"/>
<organism evidence="2 3">
    <name type="scientific">Reticulomyxa filosa</name>
    <dbReference type="NCBI Taxonomy" id="46433"/>
    <lineage>
        <taxon>Eukaryota</taxon>
        <taxon>Sar</taxon>
        <taxon>Rhizaria</taxon>
        <taxon>Retaria</taxon>
        <taxon>Foraminifera</taxon>
        <taxon>Monothalamids</taxon>
        <taxon>Reticulomyxidae</taxon>
        <taxon>Reticulomyxa</taxon>
    </lineage>
</organism>
<feature type="compositionally biased region" description="Basic and acidic residues" evidence="1">
    <location>
        <begin position="398"/>
        <end position="411"/>
    </location>
</feature>
<evidence type="ECO:0000313" key="3">
    <source>
        <dbReference type="Proteomes" id="UP000023152"/>
    </source>
</evidence>
<proteinExistence type="predicted"/>
<feature type="non-terminal residue" evidence="2">
    <location>
        <position position="742"/>
    </location>
</feature>
<sequence length="742" mass="85610">KTKSEEKKKKKKSKNKPTSKDSQGRSNAFISFFKDAYDWLSGEAQLTEEDRQEIENRLARYDYSSLQIQLIAGFGQIYEQYKQIFFNINSVKSVSSQEEELKKKYSSDRSKRELDLNETFLKTLDERMNNDNPLFCVIKKCHSNELKGNIDTTLKPIRRLMFSFGDFTTQESRPDHLELKQAVQKNNEFDIRGNEELVFAYGLANNEVVLVVSIDRNVSDSLPVEEEINKEEKYSDDDKTEDKQDMWSERYNQNCITKIFLSSRQTLNKKKKTEDLGGKMTLAALSEQKHSMVLYERAKQLIHVYKWNERIADSLQKLKNKTINLRERVLPDGFYVTSMCFDNKDDNLYILDNTNTIYCIALDTGLFNNEREIVCKERYSKVMVTLEGGYIVGIKPHEQEEEKETETEKNQQEQQSQMQPDHDDDIVTEGNIQTSGETPGENGEPGSENVDTKEGETQPLEPELTTIISTANIAAVPPVRRTPTGFVQCDFYVLDDSKELVRSFVLPKEFMPNEINDIRFKLILQKEIYVVSLDNQFILHCLPLQVSLKKSQLHVELTSMYGDLTNGEESSQTKKPSKLDYIEYKFYSQSKLTLHLSVLLDANENKSSSWISKERLTQASELVLHACDKVNRDTKKIFTHLDWKCTPIAIDGTNKQIDLKDVLKLVINHRPSRSGVDFIRQVIMQFPMQIARASGGDFVLLHNGENDQARYARCTTNSKFVECIRFGGYDALINSWQGKIRV</sequence>
<keyword evidence="3" id="KW-1185">Reference proteome</keyword>
<feature type="non-terminal residue" evidence="2">
    <location>
        <position position="1"/>
    </location>
</feature>
<dbReference type="EMBL" id="ASPP01018497">
    <property type="protein sequence ID" value="ETO16182.1"/>
    <property type="molecule type" value="Genomic_DNA"/>
</dbReference>
<dbReference type="GO" id="GO:0016301">
    <property type="term" value="F:kinase activity"/>
    <property type="evidence" value="ECO:0007669"/>
    <property type="project" value="UniProtKB-KW"/>
</dbReference>
<reference evidence="2 3" key="1">
    <citation type="journal article" date="2013" name="Curr. Biol.">
        <title>The Genome of the Foraminiferan Reticulomyxa filosa.</title>
        <authorList>
            <person name="Glockner G."/>
            <person name="Hulsmann N."/>
            <person name="Schleicher M."/>
            <person name="Noegel A.A."/>
            <person name="Eichinger L."/>
            <person name="Gallinger C."/>
            <person name="Pawlowski J."/>
            <person name="Sierra R."/>
            <person name="Euteneuer U."/>
            <person name="Pillet L."/>
            <person name="Moustafa A."/>
            <person name="Platzer M."/>
            <person name="Groth M."/>
            <person name="Szafranski K."/>
            <person name="Schliwa M."/>
        </authorList>
    </citation>
    <scope>NUCLEOTIDE SEQUENCE [LARGE SCALE GENOMIC DNA]</scope>
</reference>
<keyword evidence="2" id="KW-0808">Transferase</keyword>
<accession>X6MRU5</accession>
<feature type="compositionally biased region" description="Basic residues" evidence="1">
    <location>
        <begin position="8"/>
        <end position="17"/>
    </location>
</feature>
<feature type="region of interest" description="Disordered" evidence="1">
    <location>
        <begin position="398"/>
        <end position="458"/>
    </location>
</feature>
<evidence type="ECO:0000313" key="2">
    <source>
        <dbReference type="EMBL" id="ETO16182.1"/>
    </source>
</evidence>
<gene>
    <name evidence="2" type="ORF">RFI_21175</name>
</gene>
<keyword evidence="2" id="KW-0418">Kinase</keyword>
<evidence type="ECO:0000256" key="1">
    <source>
        <dbReference type="SAM" id="MobiDB-lite"/>
    </source>
</evidence>
<dbReference type="Proteomes" id="UP000023152">
    <property type="component" value="Unassembled WGS sequence"/>
</dbReference>
<name>X6MRU5_RETFI</name>
<comment type="caution">
    <text evidence="2">The sequence shown here is derived from an EMBL/GenBank/DDBJ whole genome shotgun (WGS) entry which is preliminary data.</text>
</comment>
<feature type="region of interest" description="Disordered" evidence="1">
    <location>
        <begin position="1"/>
        <end position="25"/>
    </location>
</feature>
<protein>
    <submittedName>
        <fullName evidence="2">Protein kinase domain containing protein</fullName>
    </submittedName>
</protein>